<evidence type="ECO:0000313" key="2">
    <source>
        <dbReference type="EMBL" id="CAG8491317.1"/>
    </source>
</evidence>
<dbReference type="Gene3D" id="1.10.10.1620">
    <property type="match status" value="1"/>
</dbReference>
<proteinExistence type="predicted"/>
<dbReference type="Gene3D" id="3.50.50.60">
    <property type="entry name" value="FAD/NAD(P)-binding domain"/>
    <property type="match status" value="1"/>
</dbReference>
<dbReference type="GO" id="GO:0001716">
    <property type="term" value="F:L-amino-acid oxidase activity"/>
    <property type="evidence" value="ECO:0007669"/>
    <property type="project" value="TreeGrafter"/>
</dbReference>
<dbReference type="OrthoDB" id="7777654at2759"/>
<evidence type="ECO:0000259" key="1">
    <source>
        <dbReference type="Pfam" id="PF01593"/>
    </source>
</evidence>
<dbReference type="SUPFAM" id="SSF54373">
    <property type="entry name" value="FAD-linked reductases, C-terminal domain"/>
    <property type="match status" value="1"/>
</dbReference>
<keyword evidence="3" id="KW-1185">Reference proteome</keyword>
<evidence type="ECO:0000313" key="3">
    <source>
        <dbReference type="Proteomes" id="UP000789405"/>
    </source>
</evidence>
<dbReference type="InterPro" id="IPR050281">
    <property type="entry name" value="Flavin_monoamine_oxidase"/>
</dbReference>
<dbReference type="Pfam" id="PF01593">
    <property type="entry name" value="Amino_oxidase"/>
    <property type="match status" value="1"/>
</dbReference>
<dbReference type="PANTHER" id="PTHR10742:SF342">
    <property type="entry name" value="AMINE OXIDASE"/>
    <property type="match status" value="1"/>
</dbReference>
<dbReference type="Gene3D" id="3.90.660.10">
    <property type="match status" value="1"/>
</dbReference>
<sequence length="557" mass="64061">MSSELISFLFPKVLISKVIPVQFERRDEDLRKRAHIKNYYYKDYHKRISDDNIGINPRSTPNENPKICIIGAGTAGLLTALLLKEAGIEDVTILEYQDRVGGRVHTHYFTDDPNDDRRLYGELGAMRIPYVDGPNNKMMTKNFTKTAKVTQLGYPDKIPDDYVNYFDEALSPFFDELDKNFTSGLEALEEYDYYTTYTYLREVYLPKKLPTKSDDYDEIIKAIEINKMGIGEFKYGLVDIAMEEYTFNPNFNLSWTTIDKGMQRLPNAFLPLIKKANYTLKYNSEVYKLEKTEDGQKVKVHWKSKGKKDSDVFDRVVVTAPIGCTRHWDLPSTLSYDKRRALREFDYLNAGKIFLQFKSRFWEKSPLETGALQTTSNVGIVGGTTSTDLPVRTVVYPSYYQGLPEDGPGVLLASYTWDNDASKYAPFTEEECFELALKDIVTLHGEIARKEWIPGKENNKAHYWPNDKTVVGGAYAKFGVGQVKYLMGAMMRSEDFIHWAGEHTDIHNAWILGALNSGVRVVKEILQDNLMNDKWIELKNSRLLKYWNGNLDAYKGY</sequence>
<reference evidence="2" key="1">
    <citation type="submission" date="2021-06" db="EMBL/GenBank/DDBJ databases">
        <authorList>
            <person name="Kallberg Y."/>
            <person name="Tangrot J."/>
            <person name="Rosling A."/>
        </authorList>
    </citation>
    <scope>NUCLEOTIDE SEQUENCE</scope>
    <source>
        <strain evidence="2">MA453B</strain>
    </source>
</reference>
<dbReference type="PRINTS" id="PR00419">
    <property type="entry name" value="ADXRDTASE"/>
</dbReference>
<dbReference type="Proteomes" id="UP000789405">
    <property type="component" value="Unassembled WGS sequence"/>
</dbReference>
<dbReference type="AlphaFoldDB" id="A0A9N8ZE70"/>
<name>A0A9N8ZE70_9GLOM</name>
<accession>A0A9N8ZE70</accession>
<organism evidence="2 3">
    <name type="scientific">Dentiscutata erythropus</name>
    <dbReference type="NCBI Taxonomy" id="1348616"/>
    <lineage>
        <taxon>Eukaryota</taxon>
        <taxon>Fungi</taxon>
        <taxon>Fungi incertae sedis</taxon>
        <taxon>Mucoromycota</taxon>
        <taxon>Glomeromycotina</taxon>
        <taxon>Glomeromycetes</taxon>
        <taxon>Diversisporales</taxon>
        <taxon>Gigasporaceae</taxon>
        <taxon>Dentiscutata</taxon>
    </lineage>
</organism>
<feature type="domain" description="Amine oxidase" evidence="1">
    <location>
        <begin position="75"/>
        <end position="526"/>
    </location>
</feature>
<protein>
    <submittedName>
        <fullName evidence="2">10164_t:CDS:1</fullName>
    </submittedName>
</protein>
<dbReference type="SUPFAM" id="SSF51905">
    <property type="entry name" value="FAD/NAD(P)-binding domain"/>
    <property type="match status" value="1"/>
</dbReference>
<dbReference type="EMBL" id="CAJVPY010000769">
    <property type="protein sequence ID" value="CAG8491317.1"/>
    <property type="molecule type" value="Genomic_DNA"/>
</dbReference>
<comment type="caution">
    <text evidence="2">The sequence shown here is derived from an EMBL/GenBank/DDBJ whole genome shotgun (WGS) entry which is preliminary data.</text>
</comment>
<gene>
    <name evidence="2" type="ORF">DERYTH_LOCUS2427</name>
</gene>
<dbReference type="GO" id="GO:0009063">
    <property type="term" value="P:amino acid catabolic process"/>
    <property type="evidence" value="ECO:0007669"/>
    <property type="project" value="TreeGrafter"/>
</dbReference>
<dbReference type="InterPro" id="IPR036188">
    <property type="entry name" value="FAD/NAD-bd_sf"/>
</dbReference>
<dbReference type="PANTHER" id="PTHR10742">
    <property type="entry name" value="FLAVIN MONOAMINE OXIDASE"/>
    <property type="match status" value="1"/>
</dbReference>
<dbReference type="InterPro" id="IPR002937">
    <property type="entry name" value="Amino_oxidase"/>
</dbReference>